<dbReference type="EMBL" id="JWJG01000028">
    <property type="protein sequence ID" value="KIF82452.1"/>
    <property type="molecule type" value="Genomic_DNA"/>
</dbReference>
<dbReference type="Proteomes" id="UP000031572">
    <property type="component" value="Unassembled WGS sequence"/>
</dbReference>
<dbReference type="Pfam" id="PF13672">
    <property type="entry name" value="PP2C_2"/>
    <property type="match status" value="1"/>
</dbReference>
<name>A0A0C1YPG6_9BURK</name>
<keyword evidence="3" id="KW-1185">Reference proteome</keyword>
<sequence length="268" mass="29163">MSQYKIEAGTGQHIGDRKEQQDRVALFAAPRAPGYVMAVVADGMGGLSGGALAAEQVIRTAKHAFDLFSPQTDDVEKMLVAIAQEAHTVIRLTAISSEKEPHSTIVILVVTPERTAFWAHVGDSRLYRFSGPNFAERTIDHSYVERLVKAGKMQREEAQNHHLSNVLVSALGAGENPPEVTLGRYAGLRAGDAFLLCTDGLWHYFSEIELGAAIAMNSPRQASEMLIGKARERAAGSSADNCTLAVVKFVEQPKEVKTYSAQKMRRAV</sequence>
<dbReference type="OrthoDB" id="9801841at2"/>
<protein>
    <submittedName>
        <fullName evidence="2">Serine/threonine protein phosphatase</fullName>
    </submittedName>
</protein>
<accession>A0A0C1YPG6</accession>
<dbReference type="CDD" id="cd00143">
    <property type="entry name" value="PP2Cc"/>
    <property type="match status" value="1"/>
</dbReference>
<gene>
    <name evidence="2" type="ORF">TSA66_19145</name>
</gene>
<dbReference type="SMART" id="SM00332">
    <property type="entry name" value="PP2Cc"/>
    <property type="match status" value="1"/>
</dbReference>
<feature type="domain" description="PPM-type phosphatase" evidence="1">
    <location>
        <begin position="5"/>
        <end position="249"/>
    </location>
</feature>
<dbReference type="SMART" id="SM00331">
    <property type="entry name" value="PP2C_SIG"/>
    <property type="match status" value="1"/>
</dbReference>
<evidence type="ECO:0000313" key="3">
    <source>
        <dbReference type="Proteomes" id="UP000031572"/>
    </source>
</evidence>
<dbReference type="Gene3D" id="3.60.40.10">
    <property type="entry name" value="PPM-type phosphatase domain"/>
    <property type="match status" value="1"/>
</dbReference>
<dbReference type="AlphaFoldDB" id="A0A0C1YPG6"/>
<dbReference type="PROSITE" id="PS51746">
    <property type="entry name" value="PPM_2"/>
    <property type="match status" value="1"/>
</dbReference>
<dbReference type="STRING" id="709839.TSA66_19145"/>
<evidence type="ECO:0000313" key="2">
    <source>
        <dbReference type="EMBL" id="KIF82452.1"/>
    </source>
</evidence>
<dbReference type="InterPro" id="IPR001932">
    <property type="entry name" value="PPM-type_phosphatase-like_dom"/>
</dbReference>
<proteinExistence type="predicted"/>
<comment type="caution">
    <text evidence="2">The sequence shown here is derived from an EMBL/GenBank/DDBJ whole genome shotgun (WGS) entry which is preliminary data.</text>
</comment>
<dbReference type="RefSeq" id="WP_040041126.1">
    <property type="nucleotide sequence ID" value="NZ_JWJG01000028.1"/>
</dbReference>
<reference evidence="2 3" key="1">
    <citation type="submission" date="2014-12" db="EMBL/GenBank/DDBJ databases">
        <title>Denitrispirillum autotrophicum gen. nov., sp. nov., Denitrifying, Facultatively Autotrophic Bacteria Isolated from Rice Paddy Soil.</title>
        <authorList>
            <person name="Ishii S."/>
            <person name="Ashida N."/>
            <person name="Ohno H."/>
            <person name="Otsuka S."/>
            <person name="Yokota A."/>
            <person name="Senoo K."/>
        </authorList>
    </citation>
    <scope>NUCLEOTIDE SEQUENCE [LARGE SCALE GENOMIC DNA]</scope>
    <source>
        <strain evidence="2 3">TSA66</strain>
    </source>
</reference>
<evidence type="ECO:0000259" key="1">
    <source>
        <dbReference type="PROSITE" id="PS51746"/>
    </source>
</evidence>
<dbReference type="SUPFAM" id="SSF81606">
    <property type="entry name" value="PP2C-like"/>
    <property type="match status" value="1"/>
</dbReference>
<organism evidence="2 3">
    <name type="scientific">Noviherbaspirillum autotrophicum</name>
    <dbReference type="NCBI Taxonomy" id="709839"/>
    <lineage>
        <taxon>Bacteria</taxon>
        <taxon>Pseudomonadati</taxon>
        <taxon>Pseudomonadota</taxon>
        <taxon>Betaproteobacteria</taxon>
        <taxon>Burkholderiales</taxon>
        <taxon>Oxalobacteraceae</taxon>
        <taxon>Noviherbaspirillum</taxon>
    </lineage>
</organism>
<dbReference type="InterPro" id="IPR036457">
    <property type="entry name" value="PPM-type-like_dom_sf"/>
</dbReference>